<dbReference type="RefSeq" id="WP_014680800.1">
    <property type="nucleotide sequence ID" value="NC_017770.1"/>
</dbReference>
<accession>H8KUT9</accession>
<feature type="chain" id="PRO_5003614565" description="DUF2231 domain-containing protein" evidence="2">
    <location>
        <begin position="26"/>
        <end position="220"/>
    </location>
</feature>
<protein>
    <recommendedName>
        <fullName evidence="5">DUF2231 domain-containing protein</fullName>
    </recommendedName>
</protein>
<keyword evidence="1" id="KW-1133">Transmembrane helix</keyword>
<organism evidence="3 4">
    <name type="scientific">Solitalea canadensis (strain ATCC 29591 / DSM 3403 / JCM 21819 / LMG 8368 / NBRC 15130 / NCIMB 12057 / USAM 9D)</name>
    <name type="common">Flexibacter canadensis</name>
    <dbReference type="NCBI Taxonomy" id="929556"/>
    <lineage>
        <taxon>Bacteria</taxon>
        <taxon>Pseudomonadati</taxon>
        <taxon>Bacteroidota</taxon>
        <taxon>Sphingobacteriia</taxon>
        <taxon>Sphingobacteriales</taxon>
        <taxon>Sphingobacteriaceae</taxon>
        <taxon>Solitalea</taxon>
    </lineage>
</organism>
<evidence type="ECO:0000313" key="4">
    <source>
        <dbReference type="Proteomes" id="UP000007590"/>
    </source>
</evidence>
<evidence type="ECO:0008006" key="5">
    <source>
        <dbReference type="Google" id="ProtNLM"/>
    </source>
</evidence>
<gene>
    <name evidence="3" type="ordered locus">Solca_2539</name>
</gene>
<dbReference type="eggNOG" id="COG4244">
    <property type="taxonomic scope" value="Bacteria"/>
</dbReference>
<feature type="transmembrane region" description="Helical" evidence="1">
    <location>
        <begin position="107"/>
        <end position="127"/>
    </location>
</feature>
<reference evidence="3" key="1">
    <citation type="submission" date="2012-02" db="EMBL/GenBank/DDBJ databases">
        <title>The complete genome of Solitalea canadensis DSM 3403.</title>
        <authorList>
            <consortium name="US DOE Joint Genome Institute (JGI-PGF)"/>
            <person name="Lucas S."/>
            <person name="Copeland A."/>
            <person name="Lapidus A."/>
            <person name="Glavina del Rio T."/>
            <person name="Dalin E."/>
            <person name="Tice H."/>
            <person name="Bruce D."/>
            <person name="Goodwin L."/>
            <person name="Pitluck S."/>
            <person name="Peters L."/>
            <person name="Ovchinnikova G."/>
            <person name="Lu M."/>
            <person name="Kyrpides N."/>
            <person name="Mavromatis K."/>
            <person name="Ivanova N."/>
            <person name="Brettin T."/>
            <person name="Detter J.C."/>
            <person name="Han C."/>
            <person name="Larimer F."/>
            <person name="Land M."/>
            <person name="Hauser L."/>
            <person name="Markowitz V."/>
            <person name="Cheng J.-F."/>
            <person name="Hugenholtz P."/>
            <person name="Woyke T."/>
            <person name="Wu D."/>
            <person name="Spring S."/>
            <person name="Schroeder M."/>
            <person name="Kopitz M."/>
            <person name="Brambilla E."/>
            <person name="Klenk H.-P."/>
            <person name="Eisen J.A."/>
        </authorList>
    </citation>
    <scope>NUCLEOTIDE SEQUENCE</scope>
    <source>
        <strain evidence="3">DSM 3403</strain>
    </source>
</reference>
<feature type="signal peptide" evidence="2">
    <location>
        <begin position="1"/>
        <end position="25"/>
    </location>
</feature>
<proteinExistence type="predicted"/>
<dbReference type="HOGENOM" id="CLU_105739_0_0_10"/>
<dbReference type="KEGG" id="scn:Solca_2539"/>
<keyword evidence="1" id="KW-0812">Transmembrane</keyword>
<dbReference type="OrthoDB" id="9792840at2"/>
<evidence type="ECO:0000313" key="3">
    <source>
        <dbReference type="EMBL" id="AFD07573.1"/>
    </source>
</evidence>
<evidence type="ECO:0000256" key="2">
    <source>
        <dbReference type="SAM" id="SignalP"/>
    </source>
</evidence>
<dbReference type="AlphaFoldDB" id="H8KUT9"/>
<sequence>MFNTFFRHILTGLFLLSLFSLPAQAHNGEDHVKDTSKKEEVIKNDHQHQGELHAKHEHSPAAASEAAAPGEFPHLHPLFVHIPISFICITALVVLVNLLLRKREFDWLILGFIAIGVISAYIAGKWFHPHTRGISEQAKHLLTEHDFWADWTIYLGFVGLIIQIVYLFVLKGKRWVSAIAYLFILGSAYAIFHAGHYGAALVHIEGVGPQGKYLEQHHNH</sequence>
<keyword evidence="1" id="KW-0472">Membrane</keyword>
<keyword evidence="4" id="KW-1185">Reference proteome</keyword>
<dbReference type="EMBL" id="CP003349">
    <property type="protein sequence ID" value="AFD07573.1"/>
    <property type="molecule type" value="Genomic_DNA"/>
</dbReference>
<name>H8KUT9_SOLCM</name>
<feature type="transmembrane region" description="Helical" evidence="1">
    <location>
        <begin position="147"/>
        <end position="168"/>
    </location>
</feature>
<dbReference type="Proteomes" id="UP000007590">
    <property type="component" value="Chromosome"/>
</dbReference>
<evidence type="ECO:0000256" key="1">
    <source>
        <dbReference type="SAM" id="Phobius"/>
    </source>
</evidence>
<dbReference type="STRING" id="929556.Solca_2539"/>
<feature type="transmembrane region" description="Helical" evidence="1">
    <location>
        <begin position="78"/>
        <end position="100"/>
    </location>
</feature>
<keyword evidence="2" id="KW-0732">Signal</keyword>
<feature type="transmembrane region" description="Helical" evidence="1">
    <location>
        <begin position="175"/>
        <end position="192"/>
    </location>
</feature>